<protein>
    <submittedName>
        <fullName evidence="1">Metal-dependent hydrolase, beta-lactamase superfamily II</fullName>
    </submittedName>
</protein>
<name>A0A1M5SUC9_9FIRM</name>
<gene>
    <name evidence="1" type="ORF">SAMN02745180_00268</name>
</gene>
<sequence length="433" mass="50404">MGAKGSYLNGVIKNKGIVDEIGNIAEEGVRIVIGEIGKKLNPFPEEGFIYGKVSDYEVYDEGYSFFVDIINDEMIYYDNQLFEGNKDDFNMFFYFMVIDTYNKNVIEKLKKRLDKEYYLFKISAYKEDNTHNDNLELTIGKIYFCASPMSVKKYVIEITDQISNYEERELPHDIYIDDKLKFQDAVEENFRFSQKEIKSLKINHIGEGHNSYFELDTGERMFFDVGYTRSYKKDKSHVRSNFKFQEYNGVFLSHWDIDHYFAITLSKTKEILSIPWVAPSHVNTVNLKRLCYLIYICSHKKIFLVENNMSGQIYSNNWLSIFKGNGANKNNSGLVLFIKGSKKVVSLGDLDYKYLDLTQLPFFEVDYLVVPHHGAEMDGSNPFTAKAGAKAIIPVGYNSIRYGHPRRKTIMDLNRNGFEIHRTDWQGELKINF</sequence>
<evidence type="ECO:0000313" key="1">
    <source>
        <dbReference type="EMBL" id="SHH41583.1"/>
    </source>
</evidence>
<evidence type="ECO:0000313" key="2">
    <source>
        <dbReference type="Proteomes" id="UP000184389"/>
    </source>
</evidence>
<dbReference type="Gene3D" id="3.60.15.10">
    <property type="entry name" value="Ribonuclease Z/Hydroxyacylglutathione hydrolase-like"/>
    <property type="match status" value="1"/>
</dbReference>
<proteinExistence type="predicted"/>
<dbReference type="GO" id="GO:0016787">
    <property type="term" value="F:hydrolase activity"/>
    <property type="evidence" value="ECO:0007669"/>
    <property type="project" value="UniProtKB-KW"/>
</dbReference>
<dbReference type="OrthoDB" id="9761531at2"/>
<organism evidence="1 2">
    <name type="scientific">Sporanaerobacter acetigenes DSM 13106</name>
    <dbReference type="NCBI Taxonomy" id="1123281"/>
    <lineage>
        <taxon>Bacteria</taxon>
        <taxon>Bacillati</taxon>
        <taxon>Bacillota</taxon>
        <taxon>Tissierellia</taxon>
        <taxon>Tissierellales</taxon>
        <taxon>Sporanaerobacteraceae</taxon>
        <taxon>Sporanaerobacter</taxon>
    </lineage>
</organism>
<dbReference type="EMBL" id="FQXR01000002">
    <property type="protein sequence ID" value="SHH41583.1"/>
    <property type="molecule type" value="Genomic_DNA"/>
</dbReference>
<accession>A0A1M5SUC9</accession>
<dbReference type="Proteomes" id="UP000184389">
    <property type="component" value="Unassembled WGS sequence"/>
</dbReference>
<keyword evidence="1" id="KW-0378">Hydrolase</keyword>
<dbReference type="InterPro" id="IPR036866">
    <property type="entry name" value="RibonucZ/Hydroxyglut_hydro"/>
</dbReference>
<dbReference type="RefSeq" id="WP_072742724.1">
    <property type="nucleotide sequence ID" value="NZ_FQXR01000002.1"/>
</dbReference>
<dbReference type="STRING" id="1123281.SAMN02745180_00268"/>
<reference evidence="1 2" key="1">
    <citation type="submission" date="2016-11" db="EMBL/GenBank/DDBJ databases">
        <authorList>
            <person name="Jaros S."/>
            <person name="Januszkiewicz K."/>
            <person name="Wedrychowicz H."/>
        </authorList>
    </citation>
    <scope>NUCLEOTIDE SEQUENCE [LARGE SCALE GENOMIC DNA]</scope>
    <source>
        <strain evidence="1 2">DSM 13106</strain>
    </source>
</reference>
<keyword evidence="2" id="KW-1185">Reference proteome</keyword>
<dbReference type="SUPFAM" id="SSF56281">
    <property type="entry name" value="Metallo-hydrolase/oxidoreductase"/>
    <property type="match status" value="1"/>
</dbReference>
<dbReference type="AlphaFoldDB" id="A0A1M5SUC9"/>